<proteinExistence type="predicted"/>
<gene>
    <name evidence="1" type="ORF">STVIR_1269</name>
</gene>
<reference evidence="1 2" key="1">
    <citation type="journal article" date="2013" name="Genome Announc.">
        <title>Draft Genome Sequence of Streptomyces viridochromogenes Strain Tu57, Producer of Avilamycin.</title>
        <authorList>
            <person name="Gruning B.A."/>
            <person name="Erxleben A."/>
            <person name="Hahnlein A."/>
            <person name="Gunther S."/>
        </authorList>
    </citation>
    <scope>NUCLEOTIDE SEQUENCE [LARGE SCALE GENOMIC DNA]</scope>
    <source>
        <strain evidence="1 2">Tue57</strain>
    </source>
</reference>
<protein>
    <submittedName>
        <fullName evidence="1">Uncharacterized protein</fullName>
    </submittedName>
</protein>
<evidence type="ECO:0000313" key="2">
    <source>
        <dbReference type="Proteomes" id="UP000011205"/>
    </source>
</evidence>
<sequence length="60" mass="7014">MHPLLHASSIGHRTDGGWRESDINLGCPATGRITWPSRLKRMKYMKRMKRMNDHSCVHVR</sequence>
<dbReference type="Proteomes" id="UP000011205">
    <property type="component" value="Unassembled WGS sequence"/>
</dbReference>
<comment type="caution">
    <text evidence="1">The sequence shown here is derived from an EMBL/GenBank/DDBJ whole genome shotgun (WGS) entry which is preliminary data.</text>
</comment>
<evidence type="ECO:0000313" key="1">
    <source>
        <dbReference type="EMBL" id="ELS57845.1"/>
    </source>
</evidence>
<organism evidence="1 2">
    <name type="scientific">Streptomyces viridochromogenes Tue57</name>
    <dbReference type="NCBI Taxonomy" id="1160705"/>
    <lineage>
        <taxon>Bacteria</taxon>
        <taxon>Bacillati</taxon>
        <taxon>Actinomycetota</taxon>
        <taxon>Actinomycetes</taxon>
        <taxon>Kitasatosporales</taxon>
        <taxon>Streptomycetaceae</taxon>
        <taxon>Streptomyces</taxon>
    </lineage>
</organism>
<name>L8PMU6_STRVR</name>
<dbReference type="AlphaFoldDB" id="L8PMU6"/>
<accession>L8PMU6</accession>
<dbReference type="EMBL" id="AMLP01000043">
    <property type="protein sequence ID" value="ELS57845.1"/>
    <property type="molecule type" value="Genomic_DNA"/>
</dbReference>